<evidence type="ECO:0000313" key="1">
    <source>
        <dbReference type="EMBL" id="MDP0590153.1"/>
    </source>
</evidence>
<organism evidence="1 2">
    <name type="scientific">Candidatus Endonucleibacter bathymodioli</name>
    <dbReference type="NCBI Taxonomy" id="539814"/>
    <lineage>
        <taxon>Bacteria</taxon>
        <taxon>Pseudomonadati</taxon>
        <taxon>Pseudomonadota</taxon>
        <taxon>Gammaproteobacteria</taxon>
        <taxon>Oceanospirillales</taxon>
        <taxon>Endozoicomonadaceae</taxon>
        <taxon>Candidatus Endonucleibacter</taxon>
    </lineage>
</organism>
<dbReference type="Proteomes" id="UP001178148">
    <property type="component" value="Unassembled WGS sequence"/>
</dbReference>
<keyword evidence="2" id="KW-1185">Reference proteome</keyword>
<accession>A0AA90NNN3</accession>
<evidence type="ECO:0000313" key="2">
    <source>
        <dbReference type="Proteomes" id="UP001178148"/>
    </source>
</evidence>
<dbReference type="AlphaFoldDB" id="A0AA90NNN3"/>
<name>A0AA90NNN3_9GAMM</name>
<protein>
    <submittedName>
        <fullName evidence="1">Uncharacterized protein</fullName>
    </submittedName>
</protein>
<proteinExistence type="predicted"/>
<reference evidence="1 2" key="1">
    <citation type="journal article" date="2023" name="bioRxiv">
        <title>An intranuclear bacterial parasite of deep-sea mussels expresses apoptosis inhibitors acquired from its host.</title>
        <authorList>
            <person name="Gonzalez Porras M.A."/>
            <person name="Assie A."/>
            <person name="Tietjen M."/>
            <person name="Violette M."/>
            <person name="Kleiner M."/>
            <person name="Gruber-Vodicka H."/>
            <person name="Dubilier N."/>
            <person name="Leisch N."/>
        </authorList>
    </citation>
    <scope>NUCLEOTIDE SEQUENCE [LARGE SCALE GENOMIC DNA]</scope>
    <source>
        <strain evidence="1">IAP13</strain>
    </source>
</reference>
<dbReference type="EMBL" id="JASXSV010000032">
    <property type="protein sequence ID" value="MDP0590153.1"/>
    <property type="molecule type" value="Genomic_DNA"/>
</dbReference>
<comment type="caution">
    <text evidence="1">The sequence shown here is derived from an EMBL/GenBank/DDBJ whole genome shotgun (WGS) entry which is preliminary data.</text>
</comment>
<sequence>MTILNYENNDLISQKKSELVPVNVKLFAGESDVTNKELLLRLKLRRLGLLNLRSHTVKSNNGSITVMGARIPAWGTVQELLKNEFNTMIFLVKAETWMDIPDESKSIDLDESNSVDISNDASLMKFRHGDFDPMEINFTPVKRL</sequence>
<gene>
    <name evidence="1" type="ORF">QS748_13585</name>
</gene>